<feature type="domain" description="Cytochrome c" evidence="5">
    <location>
        <begin position="42"/>
        <end position="131"/>
    </location>
</feature>
<dbReference type="Proteomes" id="UP001589654">
    <property type="component" value="Unassembled WGS sequence"/>
</dbReference>
<evidence type="ECO:0000256" key="1">
    <source>
        <dbReference type="ARBA" id="ARBA00022617"/>
    </source>
</evidence>
<sequence length="149" mass="16626">MMKFSFGALILIGIIAGSCSGSSKNEKEEFSLNNIEDIKTRQYAIAGRVLYQQLCANCHKDNGEGLGKLIPPLKNSDYMMQDISKTVQILKNGISGKIMVNGIEYNQQMPANPQLTNLEIAEITTYIYNVFGQKEILIDANKVNQYLNQ</sequence>
<proteinExistence type="predicted"/>
<gene>
    <name evidence="6" type="ORF">ACFFUR_14185</name>
</gene>
<keyword evidence="2 4" id="KW-0479">Metal-binding</keyword>
<comment type="caution">
    <text evidence="6">The sequence shown here is derived from an EMBL/GenBank/DDBJ whole genome shotgun (WGS) entry which is preliminary data.</text>
</comment>
<evidence type="ECO:0000256" key="3">
    <source>
        <dbReference type="ARBA" id="ARBA00023004"/>
    </source>
</evidence>
<dbReference type="InterPro" id="IPR009056">
    <property type="entry name" value="Cyt_c-like_dom"/>
</dbReference>
<evidence type="ECO:0000256" key="4">
    <source>
        <dbReference type="PROSITE-ProRule" id="PRU00433"/>
    </source>
</evidence>
<dbReference type="PROSITE" id="PS51007">
    <property type="entry name" value="CYTC"/>
    <property type="match status" value="1"/>
</dbReference>
<dbReference type="SUPFAM" id="SSF46626">
    <property type="entry name" value="Cytochrome c"/>
    <property type="match status" value="1"/>
</dbReference>
<dbReference type="Pfam" id="PF00034">
    <property type="entry name" value="Cytochrom_C"/>
    <property type="match status" value="1"/>
</dbReference>
<dbReference type="Gene3D" id="1.10.760.10">
    <property type="entry name" value="Cytochrome c-like domain"/>
    <property type="match status" value="1"/>
</dbReference>
<name>A0ABV5JA02_9BACT</name>
<organism evidence="6 7">
    <name type="scientific">Echinicola jeungdonensis</name>
    <dbReference type="NCBI Taxonomy" id="709343"/>
    <lineage>
        <taxon>Bacteria</taxon>
        <taxon>Pseudomonadati</taxon>
        <taxon>Bacteroidota</taxon>
        <taxon>Cytophagia</taxon>
        <taxon>Cytophagales</taxon>
        <taxon>Cyclobacteriaceae</taxon>
        <taxon>Echinicola</taxon>
    </lineage>
</organism>
<keyword evidence="3 4" id="KW-0408">Iron</keyword>
<evidence type="ECO:0000313" key="6">
    <source>
        <dbReference type="EMBL" id="MFB9212960.1"/>
    </source>
</evidence>
<keyword evidence="1 4" id="KW-0349">Heme</keyword>
<dbReference type="EMBL" id="JBHMEW010000065">
    <property type="protein sequence ID" value="MFB9212960.1"/>
    <property type="molecule type" value="Genomic_DNA"/>
</dbReference>
<dbReference type="InterPro" id="IPR051459">
    <property type="entry name" value="Cytochrome_c-type_DH"/>
</dbReference>
<evidence type="ECO:0000256" key="2">
    <source>
        <dbReference type="ARBA" id="ARBA00022723"/>
    </source>
</evidence>
<evidence type="ECO:0000259" key="5">
    <source>
        <dbReference type="PROSITE" id="PS51007"/>
    </source>
</evidence>
<dbReference type="PANTHER" id="PTHR35008">
    <property type="entry name" value="BLL4482 PROTEIN-RELATED"/>
    <property type="match status" value="1"/>
</dbReference>
<dbReference type="InterPro" id="IPR036909">
    <property type="entry name" value="Cyt_c-like_dom_sf"/>
</dbReference>
<evidence type="ECO:0000313" key="7">
    <source>
        <dbReference type="Proteomes" id="UP001589654"/>
    </source>
</evidence>
<dbReference type="RefSeq" id="WP_353959636.1">
    <property type="nucleotide sequence ID" value="NZ_JAUFQT010000001.1"/>
</dbReference>
<dbReference type="PANTHER" id="PTHR35008:SF8">
    <property type="entry name" value="ALCOHOL DEHYDROGENASE CYTOCHROME C SUBUNIT"/>
    <property type="match status" value="1"/>
</dbReference>
<keyword evidence="7" id="KW-1185">Reference proteome</keyword>
<accession>A0ABV5JA02</accession>
<reference evidence="6 7" key="1">
    <citation type="submission" date="2024-09" db="EMBL/GenBank/DDBJ databases">
        <authorList>
            <person name="Sun Q."/>
            <person name="Mori K."/>
        </authorList>
    </citation>
    <scope>NUCLEOTIDE SEQUENCE [LARGE SCALE GENOMIC DNA]</scope>
    <source>
        <strain evidence="6 7">CECT 7682</strain>
    </source>
</reference>
<protein>
    <submittedName>
        <fullName evidence="6">C-type cytochrome</fullName>
    </submittedName>
</protein>
<dbReference type="PROSITE" id="PS51257">
    <property type="entry name" value="PROKAR_LIPOPROTEIN"/>
    <property type="match status" value="1"/>
</dbReference>